<dbReference type="OrthoDB" id="441771at2759"/>
<evidence type="ECO:0000256" key="6">
    <source>
        <dbReference type="ARBA" id="ARBA00024695"/>
    </source>
</evidence>
<dbReference type="GO" id="GO:0032040">
    <property type="term" value="C:small-subunit processome"/>
    <property type="evidence" value="ECO:0007669"/>
    <property type="project" value="InterPro"/>
</dbReference>
<evidence type="ECO:0000256" key="7">
    <source>
        <dbReference type="SAM" id="MobiDB-lite"/>
    </source>
</evidence>
<dbReference type="PANTHER" id="PTHR23183">
    <property type="entry name" value="NOP14"/>
    <property type="match status" value="1"/>
</dbReference>
<dbReference type="AlphaFoldDB" id="A0A8H8DJ51"/>
<keyword evidence="5" id="KW-0539">Nucleus</keyword>
<keyword evidence="3" id="KW-0690">Ribosome biogenesis</keyword>
<evidence type="ECO:0000256" key="4">
    <source>
        <dbReference type="ARBA" id="ARBA00022552"/>
    </source>
</evidence>
<comment type="subcellular location">
    <subcellularLocation>
        <location evidence="1">Nucleus</location>
        <location evidence="1">Nucleolus</location>
    </subcellularLocation>
</comment>
<feature type="region of interest" description="Disordered" evidence="7">
    <location>
        <begin position="305"/>
        <end position="329"/>
    </location>
</feature>
<comment type="function">
    <text evidence="6">Involved in nucleolar processing of pre-18S ribosomal RNA. Has a role in the nuclear export of 40S pre-ribosomal subunit to the cytoplasm.</text>
</comment>
<organism evidence="8 9">
    <name type="scientific">Olpidium bornovanus</name>
    <dbReference type="NCBI Taxonomy" id="278681"/>
    <lineage>
        <taxon>Eukaryota</taxon>
        <taxon>Fungi</taxon>
        <taxon>Fungi incertae sedis</taxon>
        <taxon>Olpidiomycota</taxon>
        <taxon>Olpidiomycotina</taxon>
        <taxon>Olpidiomycetes</taxon>
        <taxon>Olpidiales</taxon>
        <taxon>Olpidiaceae</taxon>
        <taxon>Olpidium</taxon>
    </lineage>
</organism>
<sequence>MFRFLAGVFSTSDLVHPVATPATLLLAECLAQLPVRSVVDLAKGLFYQALSKRYVPEVLSFLAAALQLLKPKSTSSAAPATLFATGLLQQGSQNLHARLRADVSPVGLPNLSVLLRREPDGAGDDVRWQLIGAAAKLCGKFGEANKGLHAFCEAFSPLGDVVRSVAAGGDVEGVPSDVQVREHIGAVGLWFRNSPTAAVAGAADLIARLSKHSVEARRPLSLQQHRPLAIPTYFPKFEDAYNPDRHYDPDGERQELARLRARHRREKKGAARELRRDAQFISAHRLRQQRERDEQYRKKIRAIEGSLGDEEGRFKKMDKARERAGKRKR</sequence>
<evidence type="ECO:0000313" key="9">
    <source>
        <dbReference type="Proteomes" id="UP000673691"/>
    </source>
</evidence>
<accession>A0A8H8DJ51</accession>
<reference evidence="8 9" key="1">
    <citation type="journal article" name="Sci. Rep.">
        <title>Genome-scale phylogenetic analyses confirm Olpidium as the closest living zoosporic fungus to the non-flagellated, terrestrial fungi.</title>
        <authorList>
            <person name="Chang Y."/>
            <person name="Rochon D."/>
            <person name="Sekimoto S."/>
            <person name="Wang Y."/>
            <person name="Chovatia M."/>
            <person name="Sandor L."/>
            <person name="Salamov A."/>
            <person name="Grigoriev I.V."/>
            <person name="Stajich J.E."/>
            <person name="Spatafora J.W."/>
        </authorList>
    </citation>
    <scope>NUCLEOTIDE SEQUENCE [LARGE SCALE GENOMIC DNA]</scope>
    <source>
        <strain evidence="8">S191</strain>
    </source>
</reference>
<evidence type="ECO:0000313" key="8">
    <source>
        <dbReference type="EMBL" id="KAG5460146.1"/>
    </source>
</evidence>
<gene>
    <name evidence="8" type="ORF">BJ554DRAFT_7843</name>
</gene>
<name>A0A8H8DJ51_9FUNG</name>
<evidence type="ECO:0000256" key="2">
    <source>
        <dbReference type="ARBA" id="ARBA00007466"/>
    </source>
</evidence>
<dbReference type="EMBL" id="JAEFCI010005677">
    <property type="protein sequence ID" value="KAG5460146.1"/>
    <property type="molecule type" value="Genomic_DNA"/>
</dbReference>
<dbReference type="Pfam" id="PF04147">
    <property type="entry name" value="Nop14"/>
    <property type="match status" value="1"/>
</dbReference>
<comment type="caution">
    <text evidence="8">The sequence shown here is derived from an EMBL/GenBank/DDBJ whole genome shotgun (WGS) entry which is preliminary data.</text>
</comment>
<feature type="compositionally biased region" description="Basic and acidic residues" evidence="7">
    <location>
        <begin position="310"/>
        <end position="323"/>
    </location>
</feature>
<proteinExistence type="inferred from homology"/>
<dbReference type="GO" id="GO:0030692">
    <property type="term" value="C:Noc4p-Nop14p complex"/>
    <property type="evidence" value="ECO:0007669"/>
    <property type="project" value="TreeGrafter"/>
</dbReference>
<dbReference type="PANTHER" id="PTHR23183:SF0">
    <property type="entry name" value="NUCLEOLAR PROTEIN 14"/>
    <property type="match status" value="1"/>
</dbReference>
<dbReference type="InterPro" id="IPR007276">
    <property type="entry name" value="Nop14"/>
</dbReference>
<keyword evidence="4" id="KW-0698">rRNA processing</keyword>
<keyword evidence="9" id="KW-1185">Reference proteome</keyword>
<evidence type="ECO:0000256" key="5">
    <source>
        <dbReference type="ARBA" id="ARBA00023242"/>
    </source>
</evidence>
<protein>
    <submittedName>
        <fullName evidence="8">Nucleolar protein 14</fullName>
    </submittedName>
</protein>
<evidence type="ECO:0000256" key="1">
    <source>
        <dbReference type="ARBA" id="ARBA00004604"/>
    </source>
</evidence>
<dbReference type="GO" id="GO:0030490">
    <property type="term" value="P:maturation of SSU-rRNA"/>
    <property type="evidence" value="ECO:0007669"/>
    <property type="project" value="TreeGrafter"/>
</dbReference>
<evidence type="ECO:0000256" key="3">
    <source>
        <dbReference type="ARBA" id="ARBA00022517"/>
    </source>
</evidence>
<comment type="similarity">
    <text evidence="2">Belongs to the NOP14 family.</text>
</comment>
<dbReference type="Proteomes" id="UP000673691">
    <property type="component" value="Unassembled WGS sequence"/>
</dbReference>